<evidence type="ECO:0000313" key="1">
    <source>
        <dbReference type="EMBL" id="EDM03686.1"/>
    </source>
</evidence>
<dbReference type="Proteomes" id="UP000234681">
    <property type="component" value="Chromosome 6"/>
</dbReference>
<name>A6HCD1_RAT</name>
<dbReference type="AlphaFoldDB" id="A6HCD1"/>
<proteinExistence type="predicted"/>
<accession>A6HCD1</accession>
<organism evidence="1 2">
    <name type="scientific">Rattus norvegicus</name>
    <name type="common">Rat</name>
    <dbReference type="NCBI Taxonomy" id="10116"/>
    <lineage>
        <taxon>Eukaryota</taxon>
        <taxon>Metazoa</taxon>
        <taxon>Chordata</taxon>
        <taxon>Craniata</taxon>
        <taxon>Vertebrata</taxon>
        <taxon>Euteleostomi</taxon>
        <taxon>Mammalia</taxon>
        <taxon>Eutheria</taxon>
        <taxon>Euarchontoglires</taxon>
        <taxon>Glires</taxon>
        <taxon>Rodentia</taxon>
        <taxon>Myomorpha</taxon>
        <taxon>Muroidea</taxon>
        <taxon>Muridae</taxon>
        <taxon>Murinae</taxon>
        <taxon>Rattus</taxon>
    </lineage>
</organism>
<sequence length="87" mass="9643">MALPRHAFEVLLYMINLDTPMKAIAICRSARLTQSPLNPKTDPFASLNSLKEGTEEPYSPCPCTIWSPSWVSRPTLRVSLASLVKAL</sequence>
<protein>
    <submittedName>
        <fullName evidence="1">RCG61722</fullName>
    </submittedName>
</protein>
<reference evidence="2" key="1">
    <citation type="submission" date="2005-09" db="EMBL/GenBank/DDBJ databases">
        <authorList>
            <person name="Mural R.J."/>
            <person name="Li P.W."/>
            <person name="Adams M.D."/>
            <person name="Amanatides P.G."/>
            <person name="Baden-Tillson H."/>
            <person name="Barnstead M."/>
            <person name="Chin S.H."/>
            <person name="Dew I."/>
            <person name="Evans C.A."/>
            <person name="Ferriera S."/>
            <person name="Flanigan M."/>
            <person name="Fosler C."/>
            <person name="Glodek A."/>
            <person name="Gu Z."/>
            <person name="Holt R.A."/>
            <person name="Jennings D."/>
            <person name="Kraft C.L."/>
            <person name="Lu F."/>
            <person name="Nguyen T."/>
            <person name="Nusskern D.R."/>
            <person name="Pfannkoch C.M."/>
            <person name="Sitter C."/>
            <person name="Sutton G.G."/>
            <person name="Venter J.C."/>
            <person name="Wang Z."/>
            <person name="Woodage T."/>
            <person name="Zheng X.H."/>
            <person name="Zhong F."/>
        </authorList>
    </citation>
    <scope>NUCLEOTIDE SEQUENCE [LARGE SCALE GENOMIC DNA]</scope>
    <source>
        <strain>BN</strain>
        <strain evidence="2">Sprague-Dawley</strain>
    </source>
</reference>
<gene>
    <name evidence="1" type="ORF">rCG_61722</name>
</gene>
<evidence type="ECO:0000313" key="2">
    <source>
        <dbReference type="Proteomes" id="UP000234681"/>
    </source>
</evidence>
<dbReference type="EMBL" id="CH473947">
    <property type="protein sequence ID" value="EDM03686.1"/>
    <property type="molecule type" value="Genomic_DNA"/>
</dbReference>